<dbReference type="Gramene" id="mRNA:HanXRQr2_Chr05g0225571">
    <property type="protein sequence ID" value="CDS:HanXRQr2_Chr05g0225571.1"/>
    <property type="gene ID" value="HanXRQr2_Chr05g0225571"/>
</dbReference>
<evidence type="ECO:0000313" key="4">
    <source>
        <dbReference type="Proteomes" id="UP000215914"/>
    </source>
</evidence>
<evidence type="ECO:0000313" key="3">
    <source>
        <dbReference type="EMBL" id="OTG26185.1"/>
    </source>
</evidence>
<dbReference type="OMA" id="YLCRIFP"/>
<organism evidence="3 4">
    <name type="scientific">Helianthus annuus</name>
    <name type="common">Common sunflower</name>
    <dbReference type="NCBI Taxonomy" id="4232"/>
    <lineage>
        <taxon>Eukaryota</taxon>
        <taxon>Viridiplantae</taxon>
        <taxon>Streptophyta</taxon>
        <taxon>Embryophyta</taxon>
        <taxon>Tracheophyta</taxon>
        <taxon>Spermatophyta</taxon>
        <taxon>Magnoliopsida</taxon>
        <taxon>eudicotyledons</taxon>
        <taxon>Gunneridae</taxon>
        <taxon>Pentapetalae</taxon>
        <taxon>asterids</taxon>
        <taxon>campanulids</taxon>
        <taxon>Asterales</taxon>
        <taxon>Asteraceae</taxon>
        <taxon>Asteroideae</taxon>
        <taxon>Heliantheae alliance</taxon>
        <taxon>Heliantheae</taxon>
        <taxon>Helianthus</taxon>
    </lineage>
</organism>
<protein>
    <submittedName>
        <fullName evidence="3">Uncharacterized protein</fullName>
    </submittedName>
</protein>
<reference evidence="2" key="3">
    <citation type="submission" date="2020-06" db="EMBL/GenBank/DDBJ databases">
        <title>Helianthus annuus Genome sequencing and assembly Release 2.</title>
        <authorList>
            <person name="Gouzy J."/>
            <person name="Langlade N."/>
            <person name="Munos S."/>
        </authorList>
    </citation>
    <scope>NUCLEOTIDE SEQUENCE</scope>
    <source>
        <tissue evidence="2">Leaves</tissue>
    </source>
</reference>
<dbReference type="EMBL" id="MNCJ02000320">
    <property type="protein sequence ID" value="KAF5806775.1"/>
    <property type="molecule type" value="Genomic_DNA"/>
</dbReference>
<accession>A0A251US75</accession>
<proteinExistence type="predicted"/>
<dbReference type="InParanoid" id="A0A251US75"/>
<evidence type="ECO:0000313" key="2">
    <source>
        <dbReference type="EMBL" id="KAF5806775.1"/>
    </source>
</evidence>
<dbReference type="AlphaFoldDB" id="A0A251US75"/>
<name>A0A251US75_HELAN</name>
<sequence length="99" mass="11683">MQQTNRPWMQIATQPAIIIPTKPMLVPPMIHRSYLSGKNKQKRRQRPEFINPHALLQLHPFFYLCRIFPSPPPAQVHDHHSGVEITRFPVRESGRKRRT</sequence>
<gene>
    <name evidence="3" type="ORF">HannXRQ_Chr05g0155851</name>
    <name evidence="2" type="ORF">HanXRQr2_Chr05g0225571</name>
</gene>
<evidence type="ECO:0000256" key="1">
    <source>
        <dbReference type="SAM" id="MobiDB-lite"/>
    </source>
</evidence>
<keyword evidence="4" id="KW-1185">Reference proteome</keyword>
<dbReference type="Proteomes" id="UP000215914">
    <property type="component" value="Chromosome 5"/>
</dbReference>
<feature type="region of interest" description="Disordered" evidence="1">
    <location>
        <begin position="75"/>
        <end position="99"/>
    </location>
</feature>
<dbReference type="EMBL" id="CM007894">
    <property type="protein sequence ID" value="OTG26185.1"/>
    <property type="molecule type" value="Genomic_DNA"/>
</dbReference>
<reference evidence="2 4" key="1">
    <citation type="journal article" date="2017" name="Nature">
        <title>The sunflower genome provides insights into oil metabolism, flowering and Asterid evolution.</title>
        <authorList>
            <person name="Badouin H."/>
            <person name="Gouzy J."/>
            <person name="Grassa C.J."/>
            <person name="Murat F."/>
            <person name="Staton S.E."/>
            <person name="Cottret L."/>
            <person name="Lelandais-Briere C."/>
            <person name="Owens G.L."/>
            <person name="Carrere S."/>
            <person name="Mayjonade B."/>
            <person name="Legrand L."/>
            <person name="Gill N."/>
            <person name="Kane N.C."/>
            <person name="Bowers J.E."/>
            <person name="Hubner S."/>
            <person name="Bellec A."/>
            <person name="Berard A."/>
            <person name="Berges H."/>
            <person name="Blanchet N."/>
            <person name="Boniface M.C."/>
            <person name="Brunel D."/>
            <person name="Catrice O."/>
            <person name="Chaidir N."/>
            <person name="Claudel C."/>
            <person name="Donnadieu C."/>
            <person name="Faraut T."/>
            <person name="Fievet G."/>
            <person name="Helmstetter N."/>
            <person name="King M."/>
            <person name="Knapp S.J."/>
            <person name="Lai Z."/>
            <person name="Le Paslier M.C."/>
            <person name="Lippi Y."/>
            <person name="Lorenzon L."/>
            <person name="Mandel J.R."/>
            <person name="Marage G."/>
            <person name="Marchand G."/>
            <person name="Marquand E."/>
            <person name="Bret-Mestries E."/>
            <person name="Morien E."/>
            <person name="Nambeesan S."/>
            <person name="Nguyen T."/>
            <person name="Pegot-Espagnet P."/>
            <person name="Pouilly N."/>
            <person name="Raftis F."/>
            <person name="Sallet E."/>
            <person name="Schiex T."/>
            <person name="Thomas J."/>
            <person name="Vandecasteele C."/>
            <person name="Vares D."/>
            <person name="Vear F."/>
            <person name="Vautrin S."/>
            <person name="Crespi M."/>
            <person name="Mangin B."/>
            <person name="Burke J.M."/>
            <person name="Salse J."/>
            <person name="Munos S."/>
            <person name="Vincourt P."/>
            <person name="Rieseberg L.H."/>
            <person name="Langlade N.B."/>
        </authorList>
    </citation>
    <scope>NUCLEOTIDE SEQUENCE [LARGE SCALE GENOMIC DNA]</scope>
    <source>
        <strain evidence="4">cv. SF193</strain>
        <tissue evidence="2">Leaves</tissue>
    </source>
</reference>
<reference evidence="3" key="2">
    <citation type="submission" date="2017-02" db="EMBL/GenBank/DDBJ databases">
        <title>Sunflower complete genome.</title>
        <authorList>
            <person name="Langlade N."/>
            <person name="Munos S."/>
        </authorList>
    </citation>
    <scope>NUCLEOTIDE SEQUENCE [LARGE SCALE GENOMIC DNA]</scope>
    <source>
        <tissue evidence="3">Leaves</tissue>
    </source>
</reference>